<evidence type="ECO:0000313" key="3">
    <source>
        <dbReference type="Proteomes" id="UP001232063"/>
    </source>
</evidence>
<comment type="caution">
    <text evidence="2">The sequence shown here is derived from an EMBL/GenBank/DDBJ whole genome shotgun (WGS) entry which is preliminary data.</text>
</comment>
<dbReference type="EMBL" id="JASJOU010000012">
    <property type="protein sequence ID" value="MDJ1504529.1"/>
    <property type="molecule type" value="Genomic_DNA"/>
</dbReference>
<dbReference type="PANTHER" id="PTHR36842">
    <property type="entry name" value="PROTEIN TOLB HOMOLOG"/>
    <property type="match status" value="1"/>
</dbReference>
<dbReference type="Proteomes" id="UP001232063">
    <property type="component" value="Unassembled WGS sequence"/>
</dbReference>
<sequence>MKAVYKLLVTIIFLVFFFSDAYSQTALDVFGKNRIQYKNFNWKVITTTNFEVYYYQEGNEQAYFAARHVESDFDRIADLLGYTPYSKTKIFIYNSITDLQQSNVGLNNDITLVGGQTNFVKSRVEIAYTGSAVNFKRELSLGISRMFITEMMFGGSLKDMVQSSYLLSLPEWFVSGAAAYVAEGWGAEMDDFVRDMIVHKNLKRPSTLTGEDAMLVGQSIWNYIAERYGKSNISNILNLTRIIRNEESSIVSTLGVYPYSNFLKEWRNFYTTMNVPIINTYTMPREDMRARKNSRNKYDYNQVKISPNGKLVAYSENYNGRYTVYAKDVKTSKRTTLMAGGYRTINQRFDEQIPLIGWRNNNQVVVIHAKAGEYVVSVYDMTKPFYNRLVNRKFLKSFTQVKDFDVSSDGRTLIMSAVRNGKNDIFLYDIGRGAITTITEDLYDDLNPRFIGESSNAFVFSSNRISDSLKTDKGSFQTVTPHFDLFIYDPAQSTTMLQRIVNTAGNETQPVVNGNNIYFLNDITGINHLYRYHISNRNVQPVTSFRQSLLSYDIHPSDSSLAYTILDNQRRFVGYSNQSDLSSAKQVIQTKRSELLIDKSELNKNINTGDTKTAPTPETPVPTPPKDQLVLEPGEVDTDNYEFDADTKKQSAKEPTRSIVATVTEGNTKKQALQINGPHEYQQRFTVDNTVTSFIIDPIRDLGITFDVLMNEVLEDHKFKGGLTGFFDLSSSNFYGEYQYIKKRIDFGIRYDKKTYYFNPSENNVSFTQRYNLHKLQFTASYPLSVSSRFSVSPILMLTRFVEAQYSASVTPPIATTGYAGIRFEYVFDNTIVNGLNMTEGTRIRVRYDNNRGIADKGTISNPGARSFDNISVDVRHYQEVHRDIILATRLAYGRYGGRAPKQYLLGGMDNWAFNSTDARPENDPLTIAQGTDNRDILFNEFATNLRGFPYNKLSGQSFLLLNAELRLPIVRYFYRGPITSNFFKNLQLVGFSDVGTAWTGASPFSRQNSLNTRYIPGTGFEVVVTDFKNPFLIGYGAGARTLLFGYYIKFDVAWGVENFVANPKPSYYLTLGYDF</sequence>
<feature type="region of interest" description="Disordered" evidence="1">
    <location>
        <begin position="604"/>
        <end position="628"/>
    </location>
</feature>
<dbReference type="Gene3D" id="2.120.10.30">
    <property type="entry name" value="TolB, C-terminal domain"/>
    <property type="match status" value="1"/>
</dbReference>
<dbReference type="SUPFAM" id="SSF82171">
    <property type="entry name" value="DPP6 N-terminal domain-like"/>
    <property type="match status" value="1"/>
</dbReference>
<dbReference type="RefSeq" id="WP_314515903.1">
    <property type="nucleotide sequence ID" value="NZ_JASJOU010000012.1"/>
</dbReference>
<gene>
    <name evidence="2" type="ORF">QNI22_27960</name>
</gene>
<dbReference type="AlphaFoldDB" id="A0AAE3RAS5"/>
<dbReference type="Gene3D" id="2.40.160.50">
    <property type="entry name" value="membrane protein fhac: a member of the omp85/tpsb transporter family"/>
    <property type="match status" value="1"/>
</dbReference>
<dbReference type="Gene3D" id="2.120.10.60">
    <property type="entry name" value="Tricorn protease N-terminal domain"/>
    <property type="match status" value="1"/>
</dbReference>
<name>A0AAE3RAS5_9BACT</name>
<dbReference type="InterPro" id="IPR011042">
    <property type="entry name" value="6-blade_b-propeller_TolB-like"/>
</dbReference>
<evidence type="ECO:0000313" key="2">
    <source>
        <dbReference type="EMBL" id="MDJ1504529.1"/>
    </source>
</evidence>
<organism evidence="2 3">
    <name type="scientific">Xanthocytophaga agilis</name>
    <dbReference type="NCBI Taxonomy" id="3048010"/>
    <lineage>
        <taxon>Bacteria</taxon>
        <taxon>Pseudomonadati</taxon>
        <taxon>Bacteroidota</taxon>
        <taxon>Cytophagia</taxon>
        <taxon>Cytophagales</taxon>
        <taxon>Rhodocytophagaceae</taxon>
        <taxon>Xanthocytophaga</taxon>
    </lineage>
</organism>
<evidence type="ECO:0000256" key="1">
    <source>
        <dbReference type="SAM" id="MobiDB-lite"/>
    </source>
</evidence>
<keyword evidence="3" id="KW-1185">Reference proteome</keyword>
<protein>
    <recommendedName>
        <fullName evidence="4">Translocation protein TolB</fullName>
    </recommendedName>
</protein>
<reference evidence="2" key="1">
    <citation type="submission" date="2023-05" db="EMBL/GenBank/DDBJ databases">
        <authorList>
            <person name="Zhang X."/>
        </authorList>
    </citation>
    <scope>NUCLEOTIDE SEQUENCE</scope>
    <source>
        <strain evidence="2">BD1B2-1</strain>
    </source>
</reference>
<dbReference type="PANTHER" id="PTHR36842:SF1">
    <property type="entry name" value="PROTEIN TOLB"/>
    <property type="match status" value="1"/>
</dbReference>
<proteinExistence type="predicted"/>
<accession>A0AAE3RAS5</accession>
<evidence type="ECO:0008006" key="4">
    <source>
        <dbReference type="Google" id="ProtNLM"/>
    </source>
</evidence>